<reference evidence="1 2" key="1">
    <citation type="submission" date="2015-11" db="EMBL/GenBank/DDBJ databases">
        <title>Draft Genome Sequence of the Type Strain Trueperella bernardiae LCDC 89-0504T, Isolated from Blood Culture.</title>
        <authorList>
            <person name="Bernier A.-M."/>
            <person name="Bernard K."/>
        </authorList>
    </citation>
    <scope>NUCLEOTIDE SEQUENCE [LARGE SCALE GENOMIC DNA]</scope>
    <source>
        <strain evidence="1 2">LCDC 89-0504</strain>
    </source>
</reference>
<dbReference type="EMBL" id="LNIZ01000001">
    <property type="protein sequence ID" value="KTF04942.1"/>
    <property type="molecule type" value="Genomic_DNA"/>
</dbReference>
<dbReference type="OrthoDB" id="3214694at2"/>
<name>A0A0W1KN43_9ACTO</name>
<evidence type="ECO:0008006" key="3">
    <source>
        <dbReference type="Google" id="ProtNLM"/>
    </source>
</evidence>
<dbReference type="STRING" id="59561.AQZ59_00249"/>
<proteinExistence type="predicted"/>
<evidence type="ECO:0000313" key="2">
    <source>
        <dbReference type="Proteomes" id="UP000054404"/>
    </source>
</evidence>
<dbReference type="PATRIC" id="fig|59561.3.peg.244"/>
<sequence>MIWKTVLLVILGLLILSVIAATLYARSLDRVHKNVMKSRVALERALADRAQAALRVARSGVLDVASSIVLADLATEAIEAAAYPIVDDGLDAIDIGDEGRALTGRAGEAPDRLSLESELSRALRHSVDQLDSAPPELEGLERARIAVQMTRRFHNNHVAQARRVRRNAFVRLLHLHGRAPEPQMVNLDDRLDRE</sequence>
<accession>A0A0W1KN43</accession>
<gene>
    <name evidence="1" type="ORF">AQZ59_00249</name>
</gene>
<dbReference type="AlphaFoldDB" id="A0A0W1KN43"/>
<comment type="caution">
    <text evidence="1">The sequence shown here is derived from an EMBL/GenBank/DDBJ whole genome shotgun (WGS) entry which is preliminary data.</text>
</comment>
<dbReference type="RefSeq" id="WP_062612376.1">
    <property type="nucleotide sequence ID" value="NZ_LNIZ01000001.1"/>
</dbReference>
<dbReference type="Proteomes" id="UP000054404">
    <property type="component" value="Unassembled WGS sequence"/>
</dbReference>
<protein>
    <recommendedName>
        <fullName evidence="3">LemA family protein</fullName>
    </recommendedName>
</protein>
<evidence type="ECO:0000313" key="1">
    <source>
        <dbReference type="EMBL" id="KTF04942.1"/>
    </source>
</evidence>
<organism evidence="1 2">
    <name type="scientific">Trueperella bernardiae</name>
    <dbReference type="NCBI Taxonomy" id="59561"/>
    <lineage>
        <taxon>Bacteria</taxon>
        <taxon>Bacillati</taxon>
        <taxon>Actinomycetota</taxon>
        <taxon>Actinomycetes</taxon>
        <taxon>Actinomycetales</taxon>
        <taxon>Actinomycetaceae</taxon>
        <taxon>Trueperella</taxon>
    </lineage>
</organism>
<keyword evidence="2" id="KW-1185">Reference proteome</keyword>